<reference evidence="10" key="1">
    <citation type="journal article" date="2021" name="PeerJ">
        <title>Extensive microbial diversity within the chicken gut microbiome revealed by metagenomics and culture.</title>
        <authorList>
            <person name="Gilroy R."/>
            <person name="Ravi A."/>
            <person name="Getino M."/>
            <person name="Pursley I."/>
            <person name="Horton D.L."/>
            <person name="Alikhan N.F."/>
            <person name="Baker D."/>
            <person name="Gharbi K."/>
            <person name="Hall N."/>
            <person name="Watson M."/>
            <person name="Adriaenssens E.M."/>
            <person name="Foster-Nyarko E."/>
            <person name="Jarju S."/>
            <person name="Secka A."/>
            <person name="Antonio M."/>
            <person name="Oren A."/>
            <person name="Chaudhuri R.R."/>
            <person name="La Ragione R."/>
            <person name="Hildebrand F."/>
            <person name="Pallen M.J."/>
        </authorList>
    </citation>
    <scope>NUCLEOTIDE SEQUENCE</scope>
    <source>
        <strain evidence="10">ChiGjej6B6-14162</strain>
    </source>
</reference>
<keyword evidence="6 8" id="KW-1133">Transmembrane helix</keyword>
<feature type="transmembrane region" description="Helical" evidence="8">
    <location>
        <begin position="171"/>
        <end position="202"/>
    </location>
</feature>
<gene>
    <name evidence="10" type="ORF">H9977_08220</name>
</gene>
<feature type="transmembrane region" description="Helical" evidence="8">
    <location>
        <begin position="12"/>
        <end position="29"/>
    </location>
</feature>
<evidence type="ECO:0000256" key="6">
    <source>
        <dbReference type="ARBA" id="ARBA00022989"/>
    </source>
</evidence>
<dbReference type="GO" id="GO:0009103">
    <property type="term" value="P:lipopolysaccharide biosynthetic process"/>
    <property type="evidence" value="ECO:0007669"/>
    <property type="project" value="UniProtKB-ARBA"/>
</dbReference>
<feature type="transmembrane region" description="Helical" evidence="8">
    <location>
        <begin position="346"/>
        <end position="366"/>
    </location>
</feature>
<dbReference type="EC" id="2.4.-.-" evidence="10"/>
<evidence type="ECO:0000256" key="5">
    <source>
        <dbReference type="ARBA" id="ARBA00022692"/>
    </source>
</evidence>
<accession>A0A9D2BH33</accession>
<evidence type="ECO:0000256" key="7">
    <source>
        <dbReference type="ARBA" id="ARBA00023136"/>
    </source>
</evidence>
<feature type="transmembrane region" description="Helical" evidence="8">
    <location>
        <begin position="318"/>
        <end position="334"/>
    </location>
</feature>
<dbReference type="Pfam" id="PF13231">
    <property type="entry name" value="PMT_2"/>
    <property type="match status" value="1"/>
</dbReference>
<dbReference type="InterPro" id="IPR050297">
    <property type="entry name" value="LipidA_mod_glycosyltrf_83"/>
</dbReference>
<evidence type="ECO:0000313" key="10">
    <source>
        <dbReference type="EMBL" id="HIX74999.1"/>
    </source>
</evidence>
<evidence type="ECO:0000259" key="9">
    <source>
        <dbReference type="Pfam" id="PF13231"/>
    </source>
</evidence>
<keyword evidence="4 10" id="KW-0808">Transferase</keyword>
<feature type="transmembrane region" description="Helical" evidence="8">
    <location>
        <begin position="209"/>
        <end position="225"/>
    </location>
</feature>
<evidence type="ECO:0000256" key="2">
    <source>
        <dbReference type="ARBA" id="ARBA00022475"/>
    </source>
</evidence>
<reference evidence="10" key="2">
    <citation type="submission" date="2021-04" db="EMBL/GenBank/DDBJ databases">
        <authorList>
            <person name="Gilroy R."/>
        </authorList>
    </citation>
    <scope>NUCLEOTIDE SEQUENCE</scope>
    <source>
        <strain evidence="10">ChiGjej6B6-14162</strain>
    </source>
</reference>
<evidence type="ECO:0000256" key="3">
    <source>
        <dbReference type="ARBA" id="ARBA00022676"/>
    </source>
</evidence>
<keyword evidence="7 8" id="KW-0472">Membrane</keyword>
<dbReference type="GO" id="GO:0006493">
    <property type="term" value="P:protein O-linked glycosylation"/>
    <property type="evidence" value="ECO:0007669"/>
    <property type="project" value="InterPro"/>
</dbReference>
<organism evidence="10 11">
    <name type="scientific">Candidatus Parabacteroides intestinipullorum</name>
    <dbReference type="NCBI Taxonomy" id="2838723"/>
    <lineage>
        <taxon>Bacteria</taxon>
        <taxon>Pseudomonadati</taxon>
        <taxon>Bacteroidota</taxon>
        <taxon>Bacteroidia</taxon>
        <taxon>Bacteroidales</taxon>
        <taxon>Tannerellaceae</taxon>
        <taxon>Parabacteroides</taxon>
    </lineage>
</organism>
<sequence>MEKGQLSGNRLLYLAGLTLLFVLAFSYIFNEKLDMNGDNCTYYMLSTSIAGGHGYADITNAAHNPSNVFPPGYPLLMSIIRFFTDSFFPQKVLNGLFLLGSALLLFLFVERRGVSQPLAFVASAAVLVNYQVLHFATMMMSETSFLFTSVLACCFLYKADESERPFWREPFFYLAIVTAAFNYHIRTQGIALIAAILCYLLLTKRWKETLAFAGGFAVCLLPWMLRNKLQGLEQSRYIDMIASSNHWRPEEGTLDLGGIIGRFFETFQMLLTKAIPNSILPYMDVNYDTATTVGEWIVAILLFGLIGIGMWRLGRYKWLFMAYTVATFGVISLFSTPSGNRYTTPLLPFLEVSLLIGLWVAISWALKRFTPIKGFSPWLLLLVVAGFAYPQLETLHRMNKMPYPPNYQNFFTIAKEVRKRLPANTVVCSRKPELFYMYSKTAVTMYSWTEDQAQLIRDMVEAKVDYVVLEQLGFSSTPRYLFPAIENNPELFPVMIHLKNPDTYLLRFEREKAQAKFGNKQ</sequence>
<name>A0A9D2BH33_9BACT</name>
<evidence type="ECO:0000256" key="4">
    <source>
        <dbReference type="ARBA" id="ARBA00022679"/>
    </source>
</evidence>
<feature type="domain" description="Glycosyltransferase RgtA/B/C/D-like" evidence="9">
    <location>
        <begin position="70"/>
        <end position="221"/>
    </location>
</feature>
<keyword evidence="3 10" id="KW-0328">Glycosyltransferase</keyword>
<dbReference type="EMBL" id="DXEL01000055">
    <property type="protein sequence ID" value="HIX74999.1"/>
    <property type="molecule type" value="Genomic_DNA"/>
</dbReference>
<dbReference type="GO" id="GO:0005886">
    <property type="term" value="C:plasma membrane"/>
    <property type="evidence" value="ECO:0007669"/>
    <property type="project" value="UniProtKB-SubCell"/>
</dbReference>
<keyword evidence="2" id="KW-1003">Cell membrane</keyword>
<feature type="transmembrane region" description="Helical" evidence="8">
    <location>
        <begin position="92"/>
        <end position="109"/>
    </location>
</feature>
<dbReference type="AlphaFoldDB" id="A0A9D2BH33"/>
<feature type="transmembrane region" description="Helical" evidence="8">
    <location>
        <begin position="118"/>
        <end position="140"/>
    </location>
</feature>
<dbReference type="GO" id="GO:0000030">
    <property type="term" value="F:mannosyltransferase activity"/>
    <property type="evidence" value="ECO:0007669"/>
    <property type="project" value="InterPro"/>
</dbReference>
<feature type="transmembrane region" description="Helical" evidence="8">
    <location>
        <begin position="375"/>
        <end position="392"/>
    </location>
</feature>
<evidence type="ECO:0000313" key="11">
    <source>
        <dbReference type="Proteomes" id="UP000886740"/>
    </source>
</evidence>
<dbReference type="Proteomes" id="UP000886740">
    <property type="component" value="Unassembled WGS sequence"/>
</dbReference>
<evidence type="ECO:0000256" key="1">
    <source>
        <dbReference type="ARBA" id="ARBA00004651"/>
    </source>
</evidence>
<keyword evidence="5 8" id="KW-0812">Transmembrane</keyword>
<dbReference type="InterPro" id="IPR038731">
    <property type="entry name" value="RgtA/B/C-like"/>
</dbReference>
<protein>
    <submittedName>
        <fullName evidence="10">Glycosyltransferase family 39 protein</fullName>
        <ecNumber evidence="10">2.4.-.-</ecNumber>
    </submittedName>
</protein>
<dbReference type="GO" id="GO:0016763">
    <property type="term" value="F:pentosyltransferase activity"/>
    <property type="evidence" value="ECO:0007669"/>
    <property type="project" value="TreeGrafter"/>
</dbReference>
<dbReference type="PANTHER" id="PTHR33908">
    <property type="entry name" value="MANNOSYLTRANSFERASE YKCB-RELATED"/>
    <property type="match status" value="1"/>
</dbReference>
<dbReference type="PANTHER" id="PTHR33908:SF11">
    <property type="entry name" value="MEMBRANE PROTEIN"/>
    <property type="match status" value="1"/>
</dbReference>
<comment type="subcellular location">
    <subcellularLocation>
        <location evidence="1">Cell membrane</location>
        <topology evidence="1">Multi-pass membrane protein</topology>
    </subcellularLocation>
</comment>
<proteinExistence type="predicted"/>
<feature type="transmembrane region" description="Helical" evidence="8">
    <location>
        <begin position="293"/>
        <end position="311"/>
    </location>
</feature>
<evidence type="ECO:0000256" key="8">
    <source>
        <dbReference type="SAM" id="Phobius"/>
    </source>
</evidence>
<comment type="caution">
    <text evidence="10">The sequence shown here is derived from an EMBL/GenBank/DDBJ whole genome shotgun (WGS) entry which is preliminary data.</text>
</comment>